<dbReference type="Gene3D" id="3.30.300.30">
    <property type="match status" value="1"/>
</dbReference>
<name>A0A1H9F8C3_9PSEU</name>
<evidence type="ECO:0000313" key="3">
    <source>
        <dbReference type="EMBL" id="SEQ34085.1"/>
    </source>
</evidence>
<accession>A0A1H9F8C3</accession>
<dbReference type="PANTHER" id="PTHR45527">
    <property type="entry name" value="NONRIBOSOMAL PEPTIDE SYNTHETASE"/>
    <property type="match status" value="1"/>
</dbReference>
<evidence type="ECO:0000313" key="4">
    <source>
        <dbReference type="Proteomes" id="UP000199028"/>
    </source>
</evidence>
<gene>
    <name evidence="3" type="ORF">SAMN05216195_102187</name>
</gene>
<evidence type="ECO:0000259" key="1">
    <source>
        <dbReference type="Pfam" id="PF00501"/>
    </source>
</evidence>
<dbReference type="GO" id="GO:0005737">
    <property type="term" value="C:cytoplasm"/>
    <property type="evidence" value="ECO:0007669"/>
    <property type="project" value="TreeGrafter"/>
</dbReference>
<feature type="domain" description="AMP-dependent synthetase/ligase" evidence="1">
    <location>
        <begin position="10"/>
        <end position="345"/>
    </location>
</feature>
<dbReference type="GO" id="GO:0031177">
    <property type="term" value="F:phosphopantetheine binding"/>
    <property type="evidence" value="ECO:0007669"/>
    <property type="project" value="TreeGrafter"/>
</dbReference>
<dbReference type="PROSITE" id="PS00455">
    <property type="entry name" value="AMP_BINDING"/>
    <property type="match status" value="1"/>
</dbReference>
<sequence>MTLDRLLPDAAWRYPERPAISDGVTTLSYEDLSTTVDALAGELAARGVQRGDHVGVSLPRGIPAVSAIHAVLRLGAVAAPLDPLDPDERLSRMARNAGLAFLLGRSSVQGFHERGEPLPDGSLLYSTPDIRAHTADGGYLLFTSGSTGWPKGVLLSHENVLHFVRWIVAEFGVGPEDRIGAQSAFTFDLSTFDLFGAAMAGACTVLLPDVLRGFPHDVVSWLERERISLFYAVPTLYESLLRGGIEKTALPALRVLAYAGEPFRPRPLERYLRRFPHSRIYNLYGPTETNVCTFERVPANWTAEQPLSIGRALPGLSVDLVDEDGVAGNEGEIAVSGPAVFCGYYQDGVLRSRLSTIVRDGVRLAAYRTGDLAVRAADGRIHLRGRRDHQVKRRGHRIELGDVESVVGELSGVHGCAAVWRPAEDGGQIWVYVVCDDGVDIDRVVQDVHTALPRRMAPDRVVLTPELPLTDRGKIDREALASAGN</sequence>
<proteinExistence type="predicted"/>
<feature type="domain" description="AMP-binding enzyme C-terminal" evidence="2">
    <location>
        <begin position="403"/>
        <end position="474"/>
    </location>
</feature>
<dbReference type="PANTHER" id="PTHR45527:SF1">
    <property type="entry name" value="FATTY ACID SYNTHASE"/>
    <property type="match status" value="1"/>
</dbReference>
<dbReference type="InterPro" id="IPR045851">
    <property type="entry name" value="AMP-bd_C_sf"/>
</dbReference>
<organism evidence="3 4">
    <name type="scientific">Lentzea flaviverrucosa</name>
    <dbReference type="NCBI Taxonomy" id="200379"/>
    <lineage>
        <taxon>Bacteria</taxon>
        <taxon>Bacillati</taxon>
        <taxon>Actinomycetota</taxon>
        <taxon>Actinomycetes</taxon>
        <taxon>Pseudonocardiales</taxon>
        <taxon>Pseudonocardiaceae</taxon>
        <taxon>Lentzea</taxon>
    </lineage>
</organism>
<reference evidence="4" key="1">
    <citation type="submission" date="2016-10" db="EMBL/GenBank/DDBJ databases">
        <authorList>
            <person name="Varghese N."/>
            <person name="Submissions S."/>
        </authorList>
    </citation>
    <scope>NUCLEOTIDE SEQUENCE [LARGE SCALE GENOMIC DNA]</scope>
    <source>
        <strain evidence="4">CGMCC 4.578</strain>
    </source>
</reference>
<dbReference type="EMBL" id="FOFT01000002">
    <property type="protein sequence ID" value="SEQ34085.1"/>
    <property type="molecule type" value="Genomic_DNA"/>
</dbReference>
<dbReference type="InterPro" id="IPR042099">
    <property type="entry name" value="ANL_N_sf"/>
</dbReference>
<dbReference type="OrthoDB" id="3243414at2"/>
<dbReference type="InterPro" id="IPR000873">
    <property type="entry name" value="AMP-dep_synth/lig_dom"/>
</dbReference>
<dbReference type="CDD" id="cd05930">
    <property type="entry name" value="A_NRPS"/>
    <property type="match status" value="1"/>
</dbReference>
<dbReference type="AlphaFoldDB" id="A0A1H9F8C3"/>
<protein>
    <submittedName>
        <fullName evidence="3">Clorobiocin biosynthesis protein CloN4</fullName>
    </submittedName>
</protein>
<dbReference type="Pfam" id="PF00501">
    <property type="entry name" value="AMP-binding"/>
    <property type="match status" value="1"/>
</dbReference>
<dbReference type="InterPro" id="IPR020845">
    <property type="entry name" value="AMP-binding_CS"/>
</dbReference>
<keyword evidence="4" id="KW-1185">Reference proteome</keyword>
<dbReference type="Gene3D" id="3.40.50.12780">
    <property type="entry name" value="N-terminal domain of ligase-like"/>
    <property type="match status" value="1"/>
</dbReference>
<dbReference type="GO" id="GO:0044550">
    <property type="term" value="P:secondary metabolite biosynthetic process"/>
    <property type="evidence" value="ECO:0007669"/>
    <property type="project" value="TreeGrafter"/>
</dbReference>
<dbReference type="RefSeq" id="WP_090063805.1">
    <property type="nucleotide sequence ID" value="NZ_FOFT01000002.1"/>
</dbReference>
<dbReference type="SUPFAM" id="SSF56801">
    <property type="entry name" value="Acetyl-CoA synthetase-like"/>
    <property type="match status" value="1"/>
</dbReference>
<dbReference type="Pfam" id="PF13193">
    <property type="entry name" value="AMP-binding_C"/>
    <property type="match status" value="1"/>
</dbReference>
<dbReference type="Proteomes" id="UP000199028">
    <property type="component" value="Unassembled WGS sequence"/>
</dbReference>
<dbReference type="InterPro" id="IPR025110">
    <property type="entry name" value="AMP-bd_C"/>
</dbReference>
<evidence type="ECO:0000259" key="2">
    <source>
        <dbReference type="Pfam" id="PF13193"/>
    </source>
</evidence>
<dbReference type="GO" id="GO:0043041">
    <property type="term" value="P:amino acid activation for nonribosomal peptide biosynthetic process"/>
    <property type="evidence" value="ECO:0007669"/>
    <property type="project" value="TreeGrafter"/>
</dbReference>